<accession>A0A6J6D2S9</accession>
<sequence length="47" mass="5186">MVDSLWTVANGSRIILTYSSADHIRRSAGRTGWLRKTVFLTSGPHGL</sequence>
<name>A0A6J6D2S9_9ZZZZ</name>
<gene>
    <name evidence="1" type="ORF">UFOPK1493_01578</name>
</gene>
<organism evidence="1">
    <name type="scientific">freshwater metagenome</name>
    <dbReference type="NCBI Taxonomy" id="449393"/>
    <lineage>
        <taxon>unclassified sequences</taxon>
        <taxon>metagenomes</taxon>
        <taxon>ecological metagenomes</taxon>
    </lineage>
</organism>
<protein>
    <submittedName>
        <fullName evidence="1">Unannotated protein</fullName>
    </submittedName>
</protein>
<evidence type="ECO:0000313" key="1">
    <source>
        <dbReference type="EMBL" id="CAB4558301.1"/>
    </source>
</evidence>
<dbReference type="EMBL" id="CAEZSR010000049">
    <property type="protein sequence ID" value="CAB4558301.1"/>
    <property type="molecule type" value="Genomic_DNA"/>
</dbReference>
<reference evidence="1" key="1">
    <citation type="submission" date="2020-05" db="EMBL/GenBank/DDBJ databases">
        <authorList>
            <person name="Chiriac C."/>
            <person name="Salcher M."/>
            <person name="Ghai R."/>
            <person name="Kavagutti S V."/>
        </authorList>
    </citation>
    <scope>NUCLEOTIDE SEQUENCE</scope>
</reference>
<dbReference type="AlphaFoldDB" id="A0A6J6D2S9"/>
<proteinExistence type="predicted"/>